<comment type="cofactor">
    <cofactor evidence="1">
        <name>(R)-lipoate</name>
        <dbReference type="ChEBI" id="CHEBI:83088"/>
    </cofactor>
</comment>
<dbReference type="PANTHER" id="PTHR23151">
    <property type="entry name" value="DIHYDROLIPOAMIDE ACETYL/SUCCINYL-TRANSFERASE-RELATED"/>
    <property type="match status" value="1"/>
</dbReference>
<keyword evidence="5" id="KW-1185">Reference proteome</keyword>
<comment type="caution">
    <text evidence="4">The sequence shown here is derived from an EMBL/GenBank/DDBJ whole genome shotgun (WGS) entry which is preliminary data.</text>
</comment>
<proteinExistence type="predicted"/>
<dbReference type="PROSITE" id="PS00189">
    <property type="entry name" value="LIPOYL"/>
    <property type="match status" value="1"/>
</dbReference>
<organism evidence="4 5">
    <name type="scientific">Rapidithrix thailandica</name>
    <dbReference type="NCBI Taxonomy" id="413964"/>
    <lineage>
        <taxon>Bacteria</taxon>
        <taxon>Pseudomonadati</taxon>
        <taxon>Bacteroidota</taxon>
        <taxon>Cytophagia</taxon>
        <taxon>Cytophagales</taxon>
        <taxon>Flammeovirgaceae</taxon>
        <taxon>Rapidithrix</taxon>
    </lineage>
</organism>
<dbReference type="Pfam" id="PF00364">
    <property type="entry name" value="Biotin_lipoyl"/>
    <property type="match status" value="1"/>
</dbReference>
<accession>A0AAW9S1R2</accession>
<evidence type="ECO:0000313" key="4">
    <source>
        <dbReference type="EMBL" id="MEN7549115.1"/>
    </source>
</evidence>
<dbReference type="AlphaFoldDB" id="A0AAW9S1R2"/>
<dbReference type="Proteomes" id="UP001403385">
    <property type="component" value="Unassembled WGS sequence"/>
</dbReference>
<gene>
    <name evidence="4" type="ORF">AAG747_14425</name>
</gene>
<name>A0AAW9S1R2_9BACT</name>
<evidence type="ECO:0000256" key="1">
    <source>
        <dbReference type="ARBA" id="ARBA00001938"/>
    </source>
</evidence>
<evidence type="ECO:0000259" key="3">
    <source>
        <dbReference type="PROSITE" id="PS50968"/>
    </source>
</evidence>
<reference evidence="4 5" key="1">
    <citation type="submission" date="2024-04" db="EMBL/GenBank/DDBJ databases">
        <title>Novel genus in family Flammeovirgaceae.</title>
        <authorList>
            <person name="Nguyen T.H."/>
            <person name="Vuong T.Q."/>
            <person name="Le H."/>
            <person name="Kim S.-G."/>
        </authorList>
    </citation>
    <scope>NUCLEOTIDE SEQUENCE [LARGE SCALE GENOMIC DNA]</scope>
    <source>
        <strain evidence="4 5">JCM 23209</strain>
    </source>
</reference>
<dbReference type="InterPro" id="IPR003016">
    <property type="entry name" value="2-oxoA_DH_lipoyl-BS"/>
</dbReference>
<evidence type="ECO:0000256" key="2">
    <source>
        <dbReference type="ARBA" id="ARBA00022823"/>
    </source>
</evidence>
<evidence type="ECO:0000313" key="5">
    <source>
        <dbReference type="Proteomes" id="UP001403385"/>
    </source>
</evidence>
<dbReference type="Gene3D" id="2.40.50.100">
    <property type="match status" value="1"/>
</dbReference>
<sequence length="126" mass="14487">MFKKLKELLWKQPGKIPTQSTREPEWYSNEKINALMETEPGIEAVKVPALNPEMKYVILQKWYIKEGQKVAQGEVIADLETDKAVFEITTETEGYIYALAPSGKRIHVETLLAIISQKPLDRKKWA</sequence>
<dbReference type="CDD" id="cd06849">
    <property type="entry name" value="lipoyl_domain"/>
    <property type="match status" value="1"/>
</dbReference>
<dbReference type="RefSeq" id="WP_346821885.1">
    <property type="nucleotide sequence ID" value="NZ_JBDKWZ010000007.1"/>
</dbReference>
<dbReference type="PANTHER" id="PTHR23151:SF90">
    <property type="entry name" value="DIHYDROLIPOYLLYSINE-RESIDUE ACETYLTRANSFERASE COMPONENT OF PYRUVATE DEHYDROGENASE COMPLEX, MITOCHONDRIAL-RELATED"/>
    <property type="match status" value="1"/>
</dbReference>
<dbReference type="InterPro" id="IPR011053">
    <property type="entry name" value="Single_hybrid_motif"/>
</dbReference>
<dbReference type="GO" id="GO:0006086">
    <property type="term" value="P:pyruvate decarboxylation to acetyl-CoA"/>
    <property type="evidence" value="ECO:0007669"/>
    <property type="project" value="InterPro"/>
</dbReference>
<dbReference type="SUPFAM" id="SSF51230">
    <property type="entry name" value="Single hybrid motif"/>
    <property type="match status" value="1"/>
</dbReference>
<feature type="domain" description="Lipoyl-binding" evidence="3">
    <location>
        <begin position="42"/>
        <end position="116"/>
    </location>
</feature>
<dbReference type="EMBL" id="JBDKWZ010000007">
    <property type="protein sequence ID" value="MEN7549115.1"/>
    <property type="molecule type" value="Genomic_DNA"/>
</dbReference>
<dbReference type="PROSITE" id="PS50968">
    <property type="entry name" value="BIOTINYL_LIPOYL"/>
    <property type="match status" value="1"/>
</dbReference>
<keyword evidence="2" id="KW-0450">Lipoyl</keyword>
<dbReference type="InterPro" id="IPR000089">
    <property type="entry name" value="Biotin_lipoyl"/>
</dbReference>
<dbReference type="GO" id="GO:0045254">
    <property type="term" value="C:pyruvate dehydrogenase complex"/>
    <property type="evidence" value="ECO:0007669"/>
    <property type="project" value="InterPro"/>
</dbReference>
<dbReference type="InterPro" id="IPR045257">
    <property type="entry name" value="E2/Pdx1"/>
</dbReference>
<protein>
    <submittedName>
        <fullName evidence="4">Lipoyl domain-containing protein</fullName>
    </submittedName>
</protein>